<evidence type="ECO:0000259" key="2">
    <source>
        <dbReference type="PROSITE" id="PS50828"/>
    </source>
</evidence>
<dbReference type="Pfam" id="PF09640">
    <property type="entry name" value="DUF2027"/>
    <property type="match status" value="1"/>
</dbReference>
<dbReference type="Pfam" id="PF01713">
    <property type="entry name" value="Smr"/>
    <property type="match status" value="1"/>
</dbReference>
<feature type="region of interest" description="Disordered" evidence="1">
    <location>
        <begin position="74"/>
        <end position="113"/>
    </location>
</feature>
<dbReference type="InterPro" id="IPR036781">
    <property type="entry name" value="Smr_assoc-like_sf"/>
</dbReference>
<dbReference type="InterPro" id="IPR018598">
    <property type="entry name" value="DUF2027"/>
</dbReference>
<dbReference type="eggNOG" id="COG1193">
    <property type="taxonomic scope" value="Bacteria"/>
</dbReference>
<gene>
    <name evidence="3" type="ordered locus">PG_1281</name>
</gene>
<reference evidence="3 4" key="1">
    <citation type="journal article" date="2003" name="J. Bacteriol.">
        <title>Complete genome sequence of the oral pathogenic bacterium Porphyromonas gingivalis strain W83.</title>
        <authorList>
            <person name="Nelson K."/>
            <person name="Fleishmann R."/>
            <person name="DeBoy R."/>
            <person name="Paulsen I."/>
            <person name="Fouts D."/>
            <person name="Eisen J."/>
            <person name="Daugherty S."/>
            <person name="Dodson R."/>
            <person name="Durkin A."/>
            <person name="Gwinn M."/>
            <person name="Haft D."/>
            <person name="Kolonay J."/>
            <person name="Nelson W."/>
            <person name="White O."/>
            <person name="Mason T."/>
            <person name="Tallon L."/>
            <person name="Gray J."/>
            <person name="Granger D."/>
            <person name="Tettelin H."/>
            <person name="Dong H."/>
            <person name="Galvin J."/>
            <person name="Duncan M."/>
            <person name="Dewhirst F."/>
            <person name="Fraser C."/>
        </authorList>
    </citation>
    <scope>NUCLEOTIDE SEQUENCE [LARGE SCALE GENOMIC DNA]</scope>
    <source>
        <strain evidence="4">ATCC BAA-308 / W83</strain>
    </source>
</reference>
<dbReference type="InterPro" id="IPR036063">
    <property type="entry name" value="Smr_dom_sf"/>
</dbReference>
<dbReference type="AlphaFoldDB" id="Q7MV27"/>
<evidence type="ECO:0000313" key="4">
    <source>
        <dbReference type="Proteomes" id="UP000000588"/>
    </source>
</evidence>
<feature type="compositionally biased region" description="Basic and acidic residues" evidence="1">
    <location>
        <begin position="77"/>
        <end position="92"/>
    </location>
</feature>
<feature type="domain" description="Smr" evidence="2">
    <location>
        <begin position="299"/>
        <end position="387"/>
    </location>
</feature>
<dbReference type="InterPro" id="IPR002625">
    <property type="entry name" value="Smr_dom"/>
</dbReference>
<accession>Q7MV27</accession>
<evidence type="ECO:0000313" key="3">
    <source>
        <dbReference type="EMBL" id="AAQ66361.1"/>
    </source>
</evidence>
<dbReference type="Gene3D" id="2.60.40.1600">
    <property type="entry name" value="Smr-associated-like"/>
    <property type="match status" value="1"/>
</dbReference>
<organism evidence="3 4">
    <name type="scientific">Porphyromonas gingivalis (strain ATCC BAA-308 / W83)</name>
    <dbReference type="NCBI Taxonomy" id="242619"/>
    <lineage>
        <taxon>Bacteria</taxon>
        <taxon>Pseudomonadati</taxon>
        <taxon>Bacteroidota</taxon>
        <taxon>Bacteroidia</taxon>
        <taxon>Bacteroidales</taxon>
        <taxon>Porphyromonadaceae</taxon>
        <taxon>Porphyromonas</taxon>
    </lineage>
</organism>
<dbReference type="EnsemblBacteria" id="AAQ66361">
    <property type="protein sequence ID" value="AAQ66361"/>
    <property type="gene ID" value="PG_1281"/>
</dbReference>
<dbReference type="SUPFAM" id="SSF158949">
    <property type="entry name" value="Smr-associated domain-like"/>
    <property type="match status" value="1"/>
</dbReference>
<proteinExistence type="predicted"/>
<dbReference type="EMBL" id="AE015924">
    <property type="protein sequence ID" value="AAQ66361.1"/>
    <property type="molecule type" value="Genomic_DNA"/>
</dbReference>
<dbReference type="Gene3D" id="3.30.1370.110">
    <property type="match status" value="1"/>
</dbReference>
<feature type="compositionally biased region" description="Basic and acidic residues" evidence="1">
    <location>
        <begin position="102"/>
        <end position="113"/>
    </location>
</feature>
<dbReference type="STRING" id="242619.PG_1281"/>
<name>Q7MV27_PORGI</name>
<dbReference type="HOGENOM" id="CLU_049728_0_0_10"/>
<protein>
    <recommendedName>
        <fullName evidence="2">Smr domain-containing protein</fullName>
    </recommendedName>
</protein>
<evidence type="ECO:0000256" key="1">
    <source>
        <dbReference type="SAM" id="MobiDB-lite"/>
    </source>
</evidence>
<dbReference type="SMR" id="Q7MV27"/>
<dbReference type="KEGG" id="pgi:PG_1281"/>
<keyword evidence="4" id="KW-1185">Reference proteome</keyword>
<dbReference type="Proteomes" id="UP000000588">
    <property type="component" value="Chromosome"/>
</dbReference>
<dbReference type="PROSITE" id="PS50828">
    <property type="entry name" value="SMR"/>
    <property type="match status" value="1"/>
</dbReference>
<sequence>MWSTNYEYHLFRTMSTNNITIGSRVRFLNSQGGGIVRRISGRIAWVEGEDGFEIPTPIQECVTVGDNDTFIPAYKSPMEKRREEESKKEERNKRHKEVAVASDRKPTSSEEKPHLLHTELAGHDKLNVYLAYLPMNEQRLGTEPYECFLINDSNYCLQYNYLSLMSTGWKIRATGSIDPNTKLFIEEFTAADLQDMERICLQLTAYKERKTFLLKPALSVELRFDTIKFVKLHCFIENDFFEDKALVYPMVEDDRPVVEKVFDPESIEQAMKAKELIDRTTPTPARKTSTEKKPNIIEIDLHAGELLETTAGMKNGDILQYQLDKFHEVMKQYASCKGQKIVFIHGKGEGILRQAIEKELRTRYKQHRFQDASFREYGFGATMVIIH</sequence>